<dbReference type="Proteomes" id="UP000694845">
    <property type="component" value="Unplaced"/>
</dbReference>
<keyword evidence="8" id="KW-0378">Hydrolase</keyword>
<keyword evidence="7" id="KW-0732">Signal</keyword>
<evidence type="ECO:0000313" key="16">
    <source>
        <dbReference type="Proteomes" id="UP000694845"/>
    </source>
</evidence>
<dbReference type="AlphaFoldDB" id="A0A8B7YI04"/>
<feature type="domain" description="Peptidase M14" evidence="15">
    <location>
        <begin position="135"/>
        <end position="441"/>
    </location>
</feature>
<name>A0A8B7YI04_ACAPL</name>
<dbReference type="GO" id="GO:0005615">
    <property type="term" value="C:extracellular space"/>
    <property type="evidence" value="ECO:0007669"/>
    <property type="project" value="TreeGrafter"/>
</dbReference>
<keyword evidence="12" id="KW-0865">Zymogen</keyword>
<gene>
    <name evidence="17" type="primary">LOC110979600</name>
</gene>
<keyword evidence="10" id="KW-0843">Virulence</keyword>
<evidence type="ECO:0000256" key="12">
    <source>
        <dbReference type="ARBA" id="ARBA00023145"/>
    </source>
</evidence>
<keyword evidence="11" id="KW-0482">Metalloprotease</keyword>
<protein>
    <submittedName>
        <fullName evidence="17">Carboxypeptidase B-like</fullName>
    </submittedName>
</protein>
<evidence type="ECO:0000256" key="8">
    <source>
        <dbReference type="ARBA" id="ARBA00022801"/>
    </source>
</evidence>
<dbReference type="OrthoDB" id="3626597at2759"/>
<keyword evidence="4" id="KW-0121">Carboxypeptidase</keyword>
<sequence>MPVSLLQCEPFRLEQDTMQLLFVLLTLFAVAHGKSYDGYQVFEITPKSRTQFQQMMDLDGQFFDDLDFLKTKPVGEPSQVMVPPMHVDKLKEALEELQIEFGVYIDNLQPLIDKETKAIASREKATTLASFDYKVYHSVQEISDWMTDFSQTESTSSLTIKEIYIGHSFEGRSIKALKISTGSGRLGAYTQGGIDAREWISPATVIYVVQKFVAGFKSGYSAATTFFNKFDWYVIPLLNPDGYHYTRPESSPNDRMWSKNRQLTSSTYCKGINLNRNYGYQWAGSGSSSNPCSEVYFGDYPYSSYEIKSVKNWLLNLKKSQTFMIHVDVHSYGQYWVYPYSYINSQYAKTEDHDDLERVAKAATQALTAVFGTKYKTMTSGDLYPAGGVSEDFGYKILKAKYSYAVKLRDTGHYGYELPENQIRPCGDETYSGFREMFLEVLKEV</sequence>
<dbReference type="CDD" id="cd03860">
    <property type="entry name" value="M14_CP_A-B_like"/>
    <property type="match status" value="1"/>
</dbReference>
<proteinExistence type="inferred from homology"/>
<dbReference type="OMA" id="IGHITEY"/>
<keyword evidence="5" id="KW-0645">Protease</keyword>
<reference evidence="17" key="1">
    <citation type="submission" date="2025-08" db="UniProtKB">
        <authorList>
            <consortium name="RefSeq"/>
        </authorList>
    </citation>
    <scope>IDENTIFICATION</scope>
</reference>
<dbReference type="InterPro" id="IPR000834">
    <property type="entry name" value="Peptidase_M14"/>
</dbReference>
<dbReference type="GeneID" id="110979600"/>
<dbReference type="PANTHER" id="PTHR11705:SF143">
    <property type="entry name" value="SLL0236 PROTEIN"/>
    <property type="match status" value="1"/>
</dbReference>
<evidence type="ECO:0000256" key="2">
    <source>
        <dbReference type="ARBA" id="ARBA00003091"/>
    </source>
</evidence>
<evidence type="ECO:0000256" key="5">
    <source>
        <dbReference type="ARBA" id="ARBA00022670"/>
    </source>
</evidence>
<dbReference type="PANTHER" id="PTHR11705">
    <property type="entry name" value="PROTEASE FAMILY M14 CARBOXYPEPTIDASE A,B"/>
    <property type="match status" value="1"/>
</dbReference>
<dbReference type="SMART" id="SM00631">
    <property type="entry name" value="Zn_pept"/>
    <property type="match status" value="1"/>
</dbReference>
<dbReference type="KEGG" id="aplc:110979600"/>
<evidence type="ECO:0000256" key="9">
    <source>
        <dbReference type="ARBA" id="ARBA00022833"/>
    </source>
</evidence>
<dbReference type="SUPFAM" id="SSF54897">
    <property type="entry name" value="Protease propeptides/inhibitors"/>
    <property type="match status" value="1"/>
</dbReference>
<dbReference type="GO" id="GO:0008270">
    <property type="term" value="F:zinc ion binding"/>
    <property type="evidence" value="ECO:0007669"/>
    <property type="project" value="InterPro"/>
</dbReference>
<accession>A0A8B7YI04</accession>
<dbReference type="PRINTS" id="PR00765">
    <property type="entry name" value="CRBOXYPTASEA"/>
</dbReference>
<evidence type="ECO:0000256" key="10">
    <source>
        <dbReference type="ARBA" id="ARBA00023026"/>
    </source>
</evidence>
<dbReference type="SUPFAM" id="SSF53187">
    <property type="entry name" value="Zn-dependent exopeptidases"/>
    <property type="match status" value="1"/>
</dbReference>
<dbReference type="InterPro" id="IPR003146">
    <property type="entry name" value="M14A_act_pep"/>
</dbReference>
<evidence type="ECO:0000256" key="1">
    <source>
        <dbReference type="ARBA" id="ARBA00001947"/>
    </source>
</evidence>
<evidence type="ECO:0000256" key="11">
    <source>
        <dbReference type="ARBA" id="ARBA00023049"/>
    </source>
</evidence>
<keyword evidence="9" id="KW-0862">Zinc</keyword>
<evidence type="ECO:0000256" key="6">
    <source>
        <dbReference type="ARBA" id="ARBA00022723"/>
    </source>
</evidence>
<dbReference type="Pfam" id="PF00246">
    <property type="entry name" value="Peptidase_M14"/>
    <property type="match status" value="1"/>
</dbReference>
<evidence type="ECO:0000256" key="3">
    <source>
        <dbReference type="ARBA" id="ARBA00005988"/>
    </source>
</evidence>
<comment type="cofactor">
    <cofactor evidence="1">
        <name>Zn(2+)</name>
        <dbReference type="ChEBI" id="CHEBI:29105"/>
    </cofactor>
</comment>
<dbReference type="Pfam" id="PF02244">
    <property type="entry name" value="Propep_M14"/>
    <property type="match status" value="1"/>
</dbReference>
<evidence type="ECO:0000256" key="7">
    <source>
        <dbReference type="ARBA" id="ARBA00022729"/>
    </source>
</evidence>
<evidence type="ECO:0000259" key="15">
    <source>
        <dbReference type="PROSITE" id="PS52035"/>
    </source>
</evidence>
<dbReference type="RefSeq" id="XP_022091251.1">
    <property type="nucleotide sequence ID" value="XM_022235559.1"/>
</dbReference>
<comment type="similarity">
    <text evidence="3 14">Belongs to the peptidase M14 family.</text>
</comment>
<evidence type="ECO:0000313" key="17">
    <source>
        <dbReference type="RefSeq" id="XP_022091251.1"/>
    </source>
</evidence>
<keyword evidence="16" id="KW-1185">Reference proteome</keyword>
<dbReference type="Gene3D" id="3.30.70.340">
    <property type="entry name" value="Metallocarboxypeptidase-like"/>
    <property type="match status" value="1"/>
</dbReference>
<organism evidence="16 17">
    <name type="scientific">Acanthaster planci</name>
    <name type="common">Crown-of-thorns starfish</name>
    <dbReference type="NCBI Taxonomy" id="133434"/>
    <lineage>
        <taxon>Eukaryota</taxon>
        <taxon>Metazoa</taxon>
        <taxon>Echinodermata</taxon>
        <taxon>Eleutherozoa</taxon>
        <taxon>Asterozoa</taxon>
        <taxon>Asteroidea</taxon>
        <taxon>Valvatacea</taxon>
        <taxon>Valvatida</taxon>
        <taxon>Acanthasteridae</taxon>
        <taxon>Acanthaster</taxon>
    </lineage>
</organism>
<dbReference type="Gene3D" id="3.40.630.10">
    <property type="entry name" value="Zn peptidases"/>
    <property type="match status" value="1"/>
</dbReference>
<keyword evidence="6" id="KW-0479">Metal-binding</keyword>
<evidence type="ECO:0000256" key="4">
    <source>
        <dbReference type="ARBA" id="ARBA00022645"/>
    </source>
</evidence>
<evidence type="ECO:0000256" key="14">
    <source>
        <dbReference type="PROSITE-ProRule" id="PRU01379"/>
    </source>
</evidence>
<keyword evidence="13" id="KW-1015">Disulfide bond</keyword>
<dbReference type="PROSITE" id="PS52035">
    <property type="entry name" value="PEPTIDASE_M14"/>
    <property type="match status" value="1"/>
</dbReference>
<dbReference type="GO" id="GO:0006508">
    <property type="term" value="P:proteolysis"/>
    <property type="evidence" value="ECO:0007669"/>
    <property type="project" value="UniProtKB-KW"/>
</dbReference>
<comment type="function">
    <text evidence="2">Extracellular metalloprotease that contributes to pathogenicity.</text>
</comment>
<dbReference type="GO" id="GO:0004181">
    <property type="term" value="F:metallocarboxypeptidase activity"/>
    <property type="evidence" value="ECO:0007669"/>
    <property type="project" value="InterPro"/>
</dbReference>
<evidence type="ECO:0000256" key="13">
    <source>
        <dbReference type="ARBA" id="ARBA00023157"/>
    </source>
</evidence>
<dbReference type="FunFam" id="3.40.630.10:FF:000084">
    <property type="entry name" value="Carboxypeptidase B2"/>
    <property type="match status" value="1"/>
</dbReference>
<dbReference type="InterPro" id="IPR036990">
    <property type="entry name" value="M14A-like_propep"/>
</dbReference>
<comment type="caution">
    <text evidence="14">Lacks conserved residue(s) required for the propagation of feature annotation.</text>
</comment>